<proteinExistence type="predicted"/>
<evidence type="ECO:0000313" key="3">
    <source>
        <dbReference type="Proteomes" id="UP000546464"/>
    </source>
</evidence>
<reference evidence="2 3" key="1">
    <citation type="submission" date="2020-07" db="EMBL/GenBank/DDBJ databases">
        <authorList>
            <person name="Feng X."/>
        </authorList>
    </citation>
    <scope>NUCLEOTIDE SEQUENCE [LARGE SCALE GENOMIC DNA]</scope>
    <source>
        <strain evidence="2 3">JCM31066</strain>
    </source>
</reference>
<name>A0A842HBK0_9BACT</name>
<dbReference type="AlphaFoldDB" id="A0A842HBK0"/>
<sequence length="312" mass="35329">MILLRRLICLLLFSPITTFAFSDLPLFPSKSELVALSNTDGVVLNAVIHDVWPDRQSVRIFVRDKGDSFDLPLSAFDEPSQQLLKDWYFKRLISERLNLKSERETLRDTHLRGPRDNLPTPESGARDVKVNESTRAQQVKTKAYNSSTFPLTGLEVRYGVQVVRTISGDRKGEYAQMYLTEIHELDIPGRNEIVISSEALPLIDYRLRYETVSSGFDAYGRPMEYTTRKTIKSDDRIAAYYVLVYYKGELVAGDTNQPRLIEDSMKYLAKTPGPSSGSRLERGDGATVAEPTFPRRGGEEVPPSPGRLDFLR</sequence>
<dbReference type="EMBL" id="JACHVB010000014">
    <property type="protein sequence ID" value="MBC2593650.1"/>
    <property type="molecule type" value="Genomic_DNA"/>
</dbReference>
<organism evidence="2 3">
    <name type="scientific">Ruficoccus amylovorans</name>
    <dbReference type="NCBI Taxonomy" id="1804625"/>
    <lineage>
        <taxon>Bacteria</taxon>
        <taxon>Pseudomonadati</taxon>
        <taxon>Verrucomicrobiota</taxon>
        <taxon>Opitutia</taxon>
        <taxon>Puniceicoccales</taxon>
        <taxon>Cerasicoccaceae</taxon>
        <taxon>Ruficoccus</taxon>
    </lineage>
</organism>
<keyword evidence="3" id="KW-1185">Reference proteome</keyword>
<evidence type="ECO:0000256" key="1">
    <source>
        <dbReference type="SAM" id="MobiDB-lite"/>
    </source>
</evidence>
<dbReference type="RefSeq" id="WP_185674653.1">
    <property type="nucleotide sequence ID" value="NZ_JACHVB010000014.1"/>
</dbReference>
<dbReference type="Proteomes" id="UP000546464">
    <property type="component" value="Unassembled WGS sequence"/>
</dbReference>
<evidence type="ECO:0000313" key="2">
    <source>
        <dbReference type="EMBL" id="MBC2593650.1"/>
    </source>
</evidence>
<feature type="region of interest" description="Disordered" evidence="1">
    <location>
        <begin position="108"/>
        <end position="139"/>
    </location>
</feature>
<feature type="region of interest" description="Disordered" evidence="1">
    <location>
        <begin position="271"/>
        <end position="312"/>
    </location>
</feature>
<protein>
    <submittedName>
        <fullName evidence="2">Uncharacterized protein</fullName>
    </submittedName>
</protein>
<accession>A0A842HBK0</accession>
<comment type="caution">
    <text evidence="2">The sequence shown here is derived from an EMBL/GenBank/DDBJ whole genome shotgun (WGS) entry which is preliminary data.</text>
</comment>
<gene>
    <name evidence="2" type="ORF">H5P28_05180</name>
</gene>